<name>A0A9D4H2B9_DREPO</name>
<protein>
    <submittedName>
        <fullName evidence="1">Uncharacterized protein</fullName>
    </submittedName>
</protein>
<dbReference type="Proteomes" id="UP000828390">
    <property type="component" value="Unassembled WGS sequence"/>
</dbReference>
<organism evidence="1 2">
    <name type="scientific">Dreissena polymorpha</name>
    <name type="common">Zebra mussel</name>
    <name type="synonym">Mytilus polymorpha</name>
    <dbReference type="NCBI Taxonomy" id="45954"/>
    <lineage>
        <taxon>Eukaryota</taxon>
        <taxon>Metazoa</taxon>
        <taxon>Spiralia</taxon>
        <taxon>Lophotrochozoa</taxon>
        <taxon>Mollusca</taxon>
        <taxon>Bivalvia</taxon>
        <taxon>Autobranchia</taxon>
        <taxon>Heteroconchia</taxon>
        <taxon>Euheterodonta</taxon>
        <taxon>Imparidentia</taxon>
        <taxon>Neoheterodontei</taxon>
        <taxon>Myida</taxon>
        <taxon>Dreissenoidea</taxon>
        <taxon>Dreissenidae</taxon>
        <taxon>Dreissena</taxon>
    </lineage>
</organism>
<sequence>MLRVHTTDLVLQGYLIPGSVMLRVHTTDLVLQGYLIPGSVMLRVHTLKYLPQAVPSSMLLPV</sequence>
<dbReference type="AlphaFoldDB" id="A0A9D4H2B9"/>
<keyword evidence="2" id="KW-1185">Reference proteome</keyword>
<dbReference type="EMBL" id="JAIWYP010000005">
    <property type="protein sequence ID" value="KAH3827082.1"/>
    <property type="molecule type" value="Genomic_DNA"/>
</dbReference>
<proteinExistence type="predicted"/>
<reference evidence="1" key="1">
    <citation type="journal article" date="2019" name="bioRxiv">
        <title>The Genome of the Zebra Mussel, Dreissena polymorpha: A Resource for Invasive Species Research.</title>
        <authorList>
            <person name="McCartney M.A."/>
            <person name="Auch B."/>
            <person name="Kono T."/>
            <person name="Mallez S."/>
            <person name="Zhang Y."/>
            <person name="Obille A."/>
            <person name="Becker A."/>
            <person name="Abrahante J.E."/>
            <person name="Garbe J."/>
            <person name="Badalamenti J.P."/>
            <person name="Herman A."/>
            <person name="Mangelson H."/>
            <person name="Liachko I."/>
            <person name="Sullivan S."/>
            <person name="Sone E.D."/>
            <person name="Koren S."/>
            <person name="Silverstein K.A.T."/>
            <person name="Beckman K.B."/>
            <person name="Gohl D.M."/>
        </authorList>
    </citation>
    <scope>NUCLEOTIDE SEQUENCE</scope>
    <source>
        <strain evidence="1">Duluth1</strain>
        <tissue evidence="1">Whole animal</tissue>
    </source>
</reference>
<gene>
    <name evidence="1" type="ORF">DPMN_129011</name>
</gene>
<comment type="caution">
    <text evidence="1">The sequence shown here is derived from an EMBL/GenBank/DDBJ whole genome shotgun (WGS) entry which is preliminary data.</text>
</comment>
<evidence type="ECO:0000313" key="2">
    <source>
        <dbReference type="Proteomes" id="UP000828390"/>
    </source>
</evidence>
<reference evidence="1" key="2">
    <citation type="submission" date="2020-11" db="EMBL/GenBank/DDBJ databases">
        <authorList>
            <person name="McCartney M.A."/>
            <person name="Auch B."/>
            <person name="Kono T."/>
            <person name="Mallez S."/>
            <person name="Becker A."/>
            <person name="Gohl D.M."/>
            <person name="Silverstein K.A.T."/>
            <person name="Koren S."/>
            <person name="Bechman K.B."/>
            <person name="Herman A."/>
            <person name="Abrahante J.E."/>
            <person name="Garbe J."/>
        </authorList>
    </citation>
    <scope>NUCLEOTIDE SEQUENCE</scope>
    <source>
        <strain evidence="1">Duluth1</strain>
        <tissue evidence="1">Whole animal</tissue>
    </source>
</reference>
<accession>A0A9D4H2B9</accession>
<evidence type="ECO:0000313" key="1">
    <source>
        <dbReference type="EMBL" id="KAH3827082.1"/>
    </source>
</evidence>